<gene>
    <name evidence="12" type="primary">flgC</name>
    <name evidence="9" type="ORF">AM363_07800</name>
    <name evidence="13" type="ORF">B9P89_27315</name>
    <name evidence="11" type="ORF">KV121_003473</name>
    <name evidence="12" type="ORF">KV121_005605</name>
    <name evidence="10" type="ORF">KY227_003693</name>
    <name evidence="14" type="ORF">O4000_19375</name>
</gene>
<reference evidence="9 16" key="3">
    <citation type="submission" date="2018-09" db="EMBL/GenBank/DDBJ databases">
        <title>Whole genome sequencing of Citrobacter freundii AR_0116.</title>
        <authorList>
            <person name="Conlan S."/>
            <person name="Thomas P.J."/>
            <person name="Mullikin J."/>
            <person name="Frank K.M."/>
            <person name="Segre J.A."/>
        </authorList>
    </citation>
    <scope>NUCLEOTIDE SEQUENCE [LARGE SCALE GENOMIC DNA]</scope>
    <source>
        <strain evidence="9 16">AR_0116</strain>
    </source>
</reference>
<evidence type="ECO:0000313" key="18">
    <source>
        <dbReference type="Proteomes" id="UP001164536"/>
    </source>
</evidence>
<evidence type="ECO:0000259" key="7">
    <source>
        <dbReference type="Pfam" id="PF00460"/>
    </source>
</evidence>
<comment type="subcellular location">
    <subcellularLocation>
        <location evidence="1 6">Bacterial flagellum basal body</location>
    </subcellularLocation>
</comment>
<evidence type="ECO:0000313" key="13">
    <source>
        <dbReference type="EMBL" id="OYQ93693.1"/>
    </source>
</evidence>
<dbReference type="GeneID" id="87002568"/>
<dbReference type="InterPro" id="IPR019776">
    <property type="entry name" value="Flagellar_basal_body_rod_CS"/>
</dbReference>
<organism evidence="12 17">
    <name type="scientific">Citrobacter freundii</name>
    <dbReference type="NCBI Taxonomy" id="546"/>
    <lineage>
        <taxon>Bacteria</taxon>
        <taxon>Pseudomonadati</taxon>
        <taxon>Pseudomonadota</taxon>
        <taxon>Gammaproteobacteria</taxon>
        <taxon>Enterobacterales</taxon>
        <taxon>Enterobacteriaceae</taxon>
        <taxon>Citrobacter</taxon>
        <taxon>Citrobacter freundii complex</taxon>
    </lineage>
</organism>
<dbReference type="Proteomes" id="UP000263627">
    <property type="component" value="Chromosome"/>
</dbReference>
<evidence type="ECO:0000313" key="12">
    <source>
        <dbReference type="EMBL" id="HBH7045413.1"/>
    </source>
</evidence>
<evidence type="ECO:0000313" key="17">
    <source>
        <dbReference type="Proteomes" id="UP000885148"/>
    </source>
</evidence>
<name>A0A0D7LDU4_CITFR</name>
<keyword evidence="4 6" id="KW-0975">Bacterial flagellum</keyword>
<evidence type="ECO:0000256" key="4">
    <source>
        <dbReference type="ARBA" id="ARBA00023143"/>
    </source>
</evidence>
<dbReference type="RefSeq" id="WP_003843812.1">
    <property type="nucleotide sequence ID" value="NZ_AP028314.1"/>
</dbReference>
<dbReference type="GO" id="GO:0030694">
    <property type="term" value="C:bacterial-type flagellum basal body, rod"/>
    <property type="evidence" value="ECO:0007669"/>
    <property type="project" value="UniProtKB-UniRule"/>
</dbReference>
<keyword evidence="18" id="KW-1185">Reference proteome</keyword>
<keyword evidence="12" id="KW-0282">Flagellum</keyword>
<dbReference type="OrthoDB" id="9794148at2"/>
<dbReference type="Proteomes" id="UP000215827">
    <property type="component" value="Unassembled WGS sequence"/>
</dbReference>
<dbReference type="AlphaFoldDB" id="A0A0D7LDU4"/>
<dbReference type="EMBL" id="DAESCB010000082">
    <property type="protein sequence ID" value="HBH7045413.1"/>
    <property type="molecule type" value="Genomic_DNA"/>
</dbReference>
<evidence type="ECO:0000256" key="6">
    <source>
        <dbReference type="RuleBase" id="RU362062"/>
    </source>
</evidence>
<dbReference type="Proteomes" id="UP000885148">
    <property type="component" value="Unassembled WGS sequence"/>
</dbReference>
<dbReference type="EMBL" id="CP114564">
    <property type="protein sequence ID" value="WAZ56438.1"/>
    <property type="molecule type" value="Genomic_DNA"/>
</dbReference>
<dbReference type="NCBIfam" id="TIGR01395">
    <property type="entry name" value="FlgC"/>
    <property type="match status" value="1"/>
</dbReference>
<dbReference type="InterPro" id="IPR001444">
    <property type="entry name" value="Flag_bb_rod_N"/>
</dbReference>
<evidence type="ECO:0000259" key="8">
    <source>
        <dbReference type="Pfam" id="PF06429"/>
    </source>
</evidence>
<evidence type="ECO:0000313" key="11">
    <source>
        <dbReference type="EMBL" id="HBH7043377.1"/>
    </source>
</evidence>
<evidence type="ECO:0000313" key="16">
    <source>
        <dbReference type="Proteomes" id="UP000263627"/>
    </source>
</evidence>
<evidence type="ECO:0000256" key="1">
    <source>
        <dbReference type="ARBA" id="ARBA00004117"/>
    </source>
</evidence>
<dbReference type="Proteomes" id="UP001164536">
    <property type="component" value="Chromosome"/>
</dbReference>
<dbReference type="PANTHER" id="PTHR30435:SF29">
    <property type="entry name" value="FLAGELLAR BASAL-BODY ROD PROTEIN FLGC"/>
    <property type="match status" value="1"/>
</dbReference>
<evidence type="ECO:0000256" key="3">
    <source>
        <dbReference type="ARBA" id="ARBA00017941"/>
    </source>
</evidence>
<dbReference type="Pfam" id="PF00460">
    <property type="entry name" value="Flg_bb_rod"/>
    <property type="match status" value="1"/>
</dbReference>
<dbReference type="EMBL" id="CP032184">
    <property type="protein sequence ID" value="AXZ46864.1"/>
    <property type="molecule type" value="Genomic_DNA"/>
</dbReference>
<evidence type="ECO:0000256" key="2">
    <source>
        <dbReference type="ARBA" id="ARBA00009677"/>
    </source>
</evidence>
<dbReference type="EMBL" id="NEFA01000062">
    <property type="protein sequence ID" value="OYQ93693.1"/>
    <property type="molecule type" value="Genomic_DNA"/>
</dbReference>
<reference evidence="12" key="5">
    <citation type="submission" date="2021-07" db="EMBL/GenBank/DDBJ databases">
        <authorList>
            <consortium name="NCBI Pathogen Detection Project"/>
        </authorList>
    </citation>
    <scope>NUCLEOTIDE SEQUENCE</scope>
    <source>
        <strain evidence="12">91871</strain>
    </source>
</reference>
<evidence type="ECO:0000313" key="9">
    <source>
        <dbReference type="EMBL" id="AXZ46864.1"/>
    </source>
</evidence>
<keyword evidence="12" id="KW-0969">Cilium</keyword>
<comment type="similarity">
    <text evidence="2">Belongs to the flagella basal body rod proteins family.</text>
</comment>
<dbReference type="STRING" id="1333848.CFNIH1_10980"/>
<dbReference type="EMBL" id="DAESCB010000012">
    <property type="protein sequence ID" value="HBH7043377.1"/>
    <property type="molecule type" value="Genomic_DNA"/>
</dbReference>
<comment type="subunit">
    <text evidence="5 6">The basal body constitutes a major portion of the flagellar organelle and consists of four rings (L,P,S, and M) mounted on a central rod. The rod consists of about 26 subunits of FlgG in the distal portion, and FlgB, FlgC and FlgF are thought to build up the proximal portion of the rod with about 6 subunits each.</text>
</comment>
<protein>
    <recommendedName>
        <fullName evidence="3 6">Flagellar basal-body rod protein FlgC</fullName>
    </recommendedName>
</protein>
<sequence length="143" mass="15535">MSFTDIYQISGSAMTAQTIRLNTVASNMANAESPASSEAQAYKARSPVFAAVYNNSLIGANNRHGIDGASVQVQDVMQSGGAVKRYEPHHPMADQNGFVWYPDVNVVEQMADMMSASRDFETDVDVLNNVKSMQQSLLKLGEV</sequence>
<feature type="domain" description="Flagellar basal body rod protein N-terminal" evidence="7">
    <location>
        <begin position="9"/>
        <end position="31"/>
    </location>
</feature>
<dbReference type="Pfam" id="PF06429">
    <property type="entry name" value="Flg_bbr_C"/>
    <property type="match status" value="1"/>
</dbReference>
<dbReference type="InterPro" id="IPR006299">
    <property type="entry name" value="FlgC"/>
</dbReference>
<evidence type="ECO:0000256" key="5">
    <source>
        <dbReference type="ARBA" id="ARBA00025933"/>
    </source>
</evidence>
<evidence type="ECO:0000313" key="10">
    <source>
        <dbReference type="EMBL" id="EHT9940581.1"/>
    </source>
</evidence>
<accession>A0A0D7LDU4</accession>
<evidence type="ECO:0000313" key="14">
    <source>
        <dbReference type="EMBL" id="WAZ56438.1"/>
    </source>
</evidence>
<feature type="domain" description="Flagellar basal-body/hook protein C-terminal" evidence="8">
    <location>
        <begin position="95"/>
        <end position="140"/>
    </location>
</feature>
<proteinExistence type="inferred from homology"/>
<keyword evidence="12" id="KW-0966">Cell projection</keyword>
<dbReference type="GO" id="GO:0071978">
    <property type="term" value="P:bacterial-type flagellum-dependent swarming motility"/>
    <property type="evidence" value="ECO:0007669"/>
    <property type="project" value="TreeGrafter"/>
</dbReference>
<reference evidence="10" key="4">
    <citation type="submission" date="2021-07" db="EMBL/GenBank/DDBJ databases">
        <authorList>
            <consortium name="Clinical and Environmental Microbiology Branch: Whole genome sequencing antimicrobial resistance pathogens in the healthcare setting"/>
        </authorList>
    </citation>
    <scope>NUCLEOTIDE SEQUENCE</scope>
    <source>
        <strain evidence="10">2021DK-00049</strain>
    </source>
</reference>
<dbReference type="InterPro" id="IPR010930">
    <property type="entry name" value="Flg_bb/hook_C_dom"/>
</dbReference>
<reference evidence="13 15" key="1">
    <citation type="submission" date="2017-04" db="EMBL/GenBank/DDBJ databases">
        <title>Emergence of KPC-2-producing Citrobacter isolates from sediments of a Chinese river.</title>
        <authorList>
            <person name="Zheng B."/>
        </authorList>
    </citation>
    <scope>NUCLEOTIDE SEQUENCE [LARGE SCALE GENOMIC DNA]</scope>
    <source>
        <strain evidence="13 15">C191</strain>
    </source>
</reference>
<dbReference type="EMBL" id="ABBJDF010000022">
    <property type="protein sequence ID" value="EHT9940581.1"/>
    <property type="molecule type" value="Genomic_DNA"/>
</dbReference>
<reference evidence="12" key="2">
    <citation type="journal article" date="2018" name="Genome Biol.">
        <title>SKESA: strategic k-mer extension for scrupulous assemblies.</title>
        <authorList>
            <person name="Souvorov A."/>
            <person name="Agarwala R."/>
            <person name="Lipman D.J."/>
        </authorList>
    </citation>
    <scope>NUCLEOTIDE SEQUENCE</scope>
    <source>
        <strain evidence="12">91871</strain>
    </source>
</reference>
<dbReference type="PANTHER" id="PTHR30435">
    <property type="entry name" value="FLAGELLAR PROTEIN"/>
    <property type="match status" value="1"/>
</dbReference>
<reference evidence="14" key="6">
    <citation type="submission" date="2022-12" db="EMBL/GenBank/DDBJ databases">
        <title>2953647.</title>
        <authorList>
            <person name="Hergert J."/>
            <person name="Casey R."/>
            <person name="Wagner J."/>
            <person name="Young E.L."/>
            <person name="Oakeson K.F."/>
        </authorList>
    </citation>
    <scope>NUCLEOTIDE SEQUENCE</scope>
    <source>
        <strain evidence="14">2953647</strain>
    </source>
</reference>
<evidence type="ECO:0000313" key="15">
    <source>
        <dbReference type="Proteomes" id="UP000215827"/>
    </source>
</evidence>
<dbReference type="PROSITE" id="PS00588">
    <property type="entry name" value="FLAGELLA_BB_ROD"/>
    <property type="match status" value="1"/>
</dbReference>